<dbReference type="Gene3D" id="1.20.120.420">
    <property type="entry name" value="translation initiation factor eif-2b, domain 1"/>
    <property type="match status" value="1"/>
</dbReference>
<dbReference type="FunFam" id="3.40.50.10470:FF:000006">
    <property type="entry name" value="Methylthioribose-1-phosphate isomerase"/>
    <property type="match status" value="1"/>
</dbReference>
<dbReference type="PANTHER" id="PTHR43475:SF1">
    <property type="entry name" value="METHYLTHIORIBOSE-1-PHOSPHATE ISOMERASE"/>
    <property type="match status" value="1"/>
</dbReference>
<comment type="catalytic activity">
    <reaction evidence="2">
        <text>5-(methylsulfanyl)-alpha-D-ribose 1-phosphate = 5-(methylsulfanyl)-D-ribulose 1-phosphate</text>
        <dbReference type="Rhea" id="RHEA:19989"/>
        <dbReference type="ChEBI" id="CHEBI:58533"/>
        <dbReference type="ChEBI" id="CHEBI:58548"/>
        <dbReference type="EC" id="5.3.1.23"/>
    </reaction>
</comment>
<dbReference type="Proteomes" id="UP000322699">
    <property type="component" value="Unassembled WGS sequence"/>
</dbReference>
<dbReference type="EC" id="5.3.1.23" evidence="2"/>
<evidence type="ECO:0000313" key="3">
    <source>
        <dbReference type="EMBL" id="KAA1261870.1"/>
    </source>
</evidence>
<feature type="binding site" evidence="2">
    <location>
        <begin position="45"/>
        <end position="47"/>
    </location>
    <ligand>
        <name>substrate</name>
    </ligand>
</feature>
<dbReference type="InterPro" id="IPR042529">
    <property type="entry name" value="IF_2B-like_C"/>
</dbReference>
<comment type="function">
    <text evidence="2">Catalyzes the interconversion of methylthioribose-1-phosphate (MTR-1-P) into methylthioribulose-1-phosphate (MTRu-1-P).</text>
</comment>
<sequence>MIEPLRFDNDALHLIDQTKLPLELVDLVCTTVDQVHDAISRLVVRGAPAIGIAAAYGVCLAGNASKNATKNASANNYLEAIESLATSRPTAVNLFWALDRMKAIVDANTDSESLKDQLIAEARLIHEEDIQMGEAIGRHGATLLTGCQRVLTHCNAGGLATSKWGTALAPIYHLHRSGAAIEVFADETRPLMQGARLTAWELARSGVPVTVLTDSMAGSLLQTGTIDAVIVGADRIAANGDAANKIGTYPLAVLAKHHQVPFYVAAPSSTFDFALASGDLIPIEQRAREEVASPGGIKMVPDEASVVNPAFDVTPAELITAIITEQGNIDSPNANRIAELLLR</sequence>
<dbReference type="InterPro" id="IPR037171">
    <property type="entry name" value="NagB/RpiA_transferase-like"/>
</dbReference>
<dbReference type="FunFam" id="1.20.120.420:FF:000003">
    <property type="entry name" value="Methylthioribose-1-phosphate isomerase"/>
    <property type="match status" value="1"/>
</dbReference>
<dbReference type="EMBL" id="VRLW01000001">
    <property type="protein sequence ID" value="KAA1261870.1"/>
    <property type="molecule type" value="Genomic_DNA"/>
</dbReference>
<dbReference type="InterPro" id="IPR027363">
    <property type="entry name" value="M1Pi_N"/>
</dbReference>
<dbReference type="PANTHER" id="PTHR43475">
    <property type="entry name" value="METHYLTHIORIBOSE-1-PHOSPHATE ISOMERASE"/>
    <property type="match status" value="1"/>
</dbReference>
<dbReference type="NCBIfam" id="TIGR00512">
    <property type="entry name" value="salvage_mtnA"/>
    <property type="match status" value="1"/>
</dbReference>
<dbReference type="Pfam" id="PF01008">
    <property type="entry name" value="IF-2B"/>
    <property type="match status" value="1"/>
</dbReference>
<dbReference type="RefSeq" id="WP_068267230.1">
    <property type="nucleotide sequence ID" value="NZ_LWSK01000172.1"/>
</dbReference>
<dbReference type="NCBIfam" id="TIGR00524">
    <property type="entry name" value="eIF-2B_rel"/>
    <property type="match status" value="1"/>
</dbReference>
<proteinExistence type="inferred from homology"/>
<feature type="binding site" evidence="2">
    <location>
        <position position="88"/>
    </location>
    <ligand>
        <name>substrate</name>
    </ligand>
</feature>
<protein>
    <recommendedName>
        <fullName evidence="2">Methylthioribose-1-phosphate isomerase</fullName>
        <shortName evidence="2">M1Pi</shortName>
        <shortName evidence="2">MTR-1-P isomerase</shortName>
        <ecNumber evidence="2">5.3.1.23</ecNumber>
    </recommendedName>
    <alternativeName>
        <fullName evidence="2">S-methyl-5-thioribose-1-phosphate isomerase</fullName>
    </alternativeName>
</protein>
<evidence type="ECO:0000256" key="1">
    <source>
        <dbReference type="ARBA" id="ARBA00023235"/>
    </source>
</evidence>
<evidence type="ECO:0000313" key="4">
    <source>
        <dbReference type="Proteomes" id="UP000322699"/>
    </source>
</evidence>
<dbReference type="UniPathway" id="UPA00904">
    <property type="reaction ID" value="UER00874"/>
</dbReference>
<comment type="pathway">
    <text evidence="2">Amino-acid biosynthesis; L-methionine biosynthesis via salvage pathway; L-methionine from S-methyl-5-thio-alpha-D-ribose 1-phosphate: step 1/6.</text>
</comment>
<reference evidence="3 4" key="1">
    <citation type="submission" date="2019-08" db="EMBL/GenBank/DDBJ databases">
        <title>Deep-cultivation of Planctomycetes and their phenomic and genomic characterization uncovers novel biology.</title>
        <authorList>
            <person name="Wiegand S."/>
            <person name="Jogler M."/>
            <person name="Boedeker C."/>
            <person name="Pinto D."/>
            <person name="Vollmers J."/>
            <person name="Rivas-Marin E."/>
            <person name="Kohn T."/>
            <person name="Peeters S.H."/>
            <person name="Heuer A."/>
            <person name="Rast P."/>
            <person name="Oberbeckmann S."/>
            <person name="Bunk B."/>
            <person name="Jeske O."/>
            <person name="Meyerdierks A."/>
            <person name="Storesund J.E."/>
            <person name="Kallscheuer N."/>
            <person name="Luecker S."/>
            <person name="Lage O.M."/>
            <person name="Pohl T."/>
            <person name="Merkel B.J."/>
            <person name="Hornburger P."/>
            <person name="Mueller R.-W."/>
            <person name="Bruemmer F."/>
            <person name="Labrenz M."/>
            <person name="Spormann A.M."/>
            <person name="Op Den Camp H."/>
            <person name="Overmann J."/>
            <person name="Amann R."/>
            <person name="Jetten M.S.M."/>
            <person name="Mascher T."/>
            <person name="Medema M.H."/>
            <person name="Devos D.P."/>
            <person name="Kaster A.-K."/>
            <person name="Ovreas L."/>
            <person name="Rohde M."/>
            <person name="Galperin M.Y."/>
            <person name="Jogler C."/>
        </authorList>
    </citation>
    <scope>NUCLEOTIDE SEQUENCE [LARGE SCALE GENOMIC DNA]</scope>
    <source>
        <strain evidence="3 4">LF1</strain>
    </source>
</reference>
<dbReference type="GO" id="GO:0019509">
    <property type="term" value="P:L-methionine salvage from methylthioadenosine"/>
    <property type="evidence" value="ECO:0007669"/>
    <property type="project" value="UniProtKB-UniRule"/>
</dbReference>
<feature type="binding site" evidence="2">
    <location>
        <position position="193"/>
    </location>
    <ligand>
        <name>substrate</name>
    </ligand>
</feature>
<dbReference type="InterPro" id="IPR011559">
    <property type="entry name" value="Initiation_fac_2B_a/b/d"/>
</dbReference>
<keyword evidence="1 2" id="KW-0413">Isomerase</keyword>
<dbReference type="HAMAP" id="MF_01678">
    <property type="entry name" value="Salvage_MtnA"/>
    <property type="match status" value="1"/>
</dbReference>
<dbReference type="GO" id="GO:0046523">
    <property type="term" value="F:S-methyl-5-thioribose-1-phosphate isomerase activity"/>
    <property type="evidence" value="ECO:0007669"/>
    <property type="project" value="UniProtKB-UniRule"/>
</dbReference>
<keyword evidence="2" id="KW-0486">Methionine biosynthesis</keyword>
<comment type="caution">
    <text evidence="3">The sequence shown here is derived from an EMBL/GenBank/DDBJ whole genome shotgun (WGS) entry which is preliminary data.</text>
</comment>
<dbReference type="SUPFAM" id="SSF100950">
    <property type="entry name" value="NagB/RpiA/CoA transferase-like"/>
    <property type="match status" value="1"/>
</dbReference>
<feature type="site" description="Transition state stabilizer" evidence="2">
    <location>
        <position position="154"/>
    </location>
</feature>
<dbReference type="Gene3D" id="3.40.50.10470">
    <property type="entry name" value="Translation initiation factor eif-2b, domain 2"/>
    <property type="match status" value="1"/>
</dbReference>
<keyword evidence="2" id="KW-0028">Amino-acid biosynthesis</keyword>
<feature type="active site" description="Proton donor" evidence="2">
    <location>
        <position position="234"/>
    </location>
</feature>
<dbReference type="NCBIfam" id="NF004326">
    <property type="entry name" value="PRK05720.1"/>
    <property type="match status" value="1"/>
</dbReference>
<dbReference type="InterPro" id="IPR005251">
    <property type="entry name" value="IF-M1Pi"/>
</dbReference>
<dbReference type="OrthoDB" id="9803436at2"/>
<gene>
    <name evidence="2 3" type="primary">mtnA</name>
    <name evidence="3" type="ORF">LF1_44310</name>
</gene>
<name>A0A5B1CQF9_9BACT</name>
<keyword evidence="4" id="KW-1185">Reference proteome</keyword>
<evidence type="ECO:0000256" key="2">
    <source>
        <dbReference type="HAMAP-Rule" id="MF_01678"/>
    </source>
</evidence>
<accession>A0A5B1CQF9</accession>
<dbReference type="InterPro" id="IPR000649">
    <property type="entry name" value="IF-2B-related"/>
</dbReference>
<organism evidence="3 4">
    <name type="scientific">Rubripirellula obstinata</name>
    <dbReference type="NCBI Taxonomy" id="406547"/>
    <lineage>
        <taxon>Bacteria</taxon>
        <taxon>Pseudomonadati</taxon>
        <taxon>Planctomycetota</taxon>
        <taxon>Planctomycetia</taxon>
        <taxon>Pirellulales</taxon>
        <taxon>Pirellulaceae</taxon>
        <taxon>Rubripirellula</taxon>
    </lineage>
</organism>
<comment type="similarity">
    <text evidence="2">Belongs to the EIF-2B alpha/beta/delta subunits family. MtnA subfamily.</text>
</comment>
<feature type="binding site" evidence="2">
    <location>
        <begin position="244"/>
        <end position="245"/>
    </location>
    <ligand>
        <name>substrate</name>
    </ligand>
</feature>
<dbReference type="AlphaFoldDB" id="A0A5B1CQF9"/>